<comment type="similarity">
    <text evidence="4 12">Belongs to the universal ribosomal protein uL15 family.</text>
</comment>
<dbReference type="PANTHER" id="PTHR10885:SF0">
    <property type="entry name" value="ISOPENTENYL-DIPHOSPHATE DELTA-ISOMERASE"/>
    <property type="match status" value="1"/>
</dbReference>
<evidence type="ECO:0000256" key="1">
    <source>
        <dbReference type="ARBA" id="ARBA00000374"/>
    </source>
</evidence>
<evidence type="ECO:0000256" key="8">
    <source>
        <dbReference type="ARBA" id="ARBA00023229"/>
    </source>
</evidence>
<dbReference type="CDD" id="cd02885">
    <property type="entry name" value="NUDIX_IPP_Isomerase"/>
    <property type="match status" value="1"/>
</dbReference>
<dbReference type="GO" id="GO:0006412">
    <property type="term" value="P:translation"/>
    <property type="evidence" value="ECO:0007669"/>
    <property type="project" value="InterPro"/>
</dbReference>
<dbReference type="InterPro" id="IPR000086">
    <property type="entry name" value="NUDIX_hydrolase_dom"/>
</dbReference>
<evidence type="ECO:0000256" key="9">
    <source>
        <dbReference type="ARBA" id="ARBA00023235"/>
    </source>
</evidence>
<dbReference type="SUPFAM" id="SSF52080">
    <property type="entry name" value="Ribosomal proteins L15p and L18e"/>
    <property type="match status" value="1"/>
</dbReference>
<dbReference type="InterPro" id="IPR036227">
    <property type="entry name" value="Ribosomal_uL15/eL18_sf"/>
</dbReference>
<dbReference type="NCBIfam" id="TIGR02150">
    <property type="entry name" value="IPP_isom_1"/>
    <property type="match status" value="1"/>
</dbReference>
<evidence type="ECO:0000259" key="13">
    <source>
        <dbReference type="PROSITE" id="PS51462"/>
    </source>
</evidence>
<comment type="pathway">
    <text evidence="3">Isoprenoid biosynthesis; dimethylallyl diphosphate biosynthesis; dimethylallyl diphosphate from isopentenyl diphosphate: step 1/1.</text>
</comment>
<evidence type="ECO:0000256" key="11">
    <source>
        <dbReference type="ARBA" id="ARBA00035527"/>
    </source>
</evidence>
<sequence length="355" mass="40972">LKRLYIKYGYVYKSVKRLPWSVKPRFCHSSVNCVAVDRRDHCLGSISIEDAHNWKLIQDDVALHRAFSVFLFHSDGRMLIQKRASSKATFPGYWSNACCSHPRFMPDETNSNPPFSGIKCAAQRRMSEEFKIPLIPLESFHFIDRFIYKAQFNESLGEHELDYVFFVRSDLLIEPNFDEVELIQYVEEAQLKELLELSDRKPEIMQFAPWFRLIAKKFLRLENCVAMLATDMDVLENIANTPAVEVMLVVCIIIESISTNTTLVGMRNFHVRKSQYWCPTINVEKIWSLIPETVRRQYSKSKSKAPVIDVVQSGYHKVLGKGKLPKQPVIVKAKFFSKRAEEKIKKVGGACLLVA</sequence>
<evidence type="ECO:0000313" key="15">
    <source>
        <dbReference type="Proteomes" id="UP000054721"/>
    </source>
</evidence>
<dbReference type="InterPro" id="IPR011876">
    <property type="entry name" value="IsopentenylPP_isomerase_typ1"/>
</dbReference>
<keyword evidence="15" id="KW-1185">Reference proteome</keyword>
<dbReference type="GO" id="GO:0005840">
    <property type="term" value="C:ribosome"/>
    <property type="evidence" value="ECO:0007669"/>
    <property type="project" value="UniProtKB-KW"/>
</dbReference>
<dbReference type="GO" id="GO:0050992">
    <property type="term" value="P:dimethylallyl diphosphate biosynthetic process"/>
    <property type="evidence" value="ECO:0007669"/>
    <property type="project" value="UniProtKB-UniPathway"/>
</dbReference>
<dbReference type="Pfam" id="PF00293">
    <property type="entry name" value="NUDIX"/>
    <property type="match status" value="1"/>
</dbReference>
<keyword evidence="8" id="KW-0414">Isoprene biosynthesis</keyword>
<evidence type="ECO:0000256" key="6">
    <source>
        <dbReference type="ARBA" id="ARBA00012057"/>
    </source>
</evidence>
<dbReference type="GO" id="GO:0004452">
    <property type="term" value="F:isopentenyl-diphosphate delta-isomerase activity"/>
    <property type="evidence" value="ECO:0007669"/>
    <property type="project" value="UniProtKB-EC"/>
</dbReference>
<gene>
    <name evidence="14" type="primary">RPL27A</name>
    <name evidence="14" type="ORF">T02_6975</name>
</gene>
<comment type="caution">
    <text evidence="14">The sequence shown here is derived from an EMBL/GenBank/DDBJ whole genome shotgun (WGS) entry which is preliminary data.</text>
</comment>
<dbReference type="GO" id="GO:0009240">
    <property type="term" value="P:isopentenyl diphosphate biosynthetic process"/>
    <property type="evidence" value="ECO:0007669"/>
    <property type="project" value="TreeGrafter"/>
</dbReference>
<dbReference type="InterPro" id="IPR001196">
    <property type="entry name" value="Ribosomal_uL15_CS"/>
</dbReference>
<dbReference type="GO" id="GO:1990904">
    <property type="term" value="C:ribonucleoprotein complex"/>
    <property type="evidence" value="ECO:0007669"/>
    <property type="project" value="UniProtKB-KW"/>
</dbReference>
<keyword evidence="9" id="KW-0413">Isomerase</keyword>
<feature type="non-terminal residue" evidence="14">
    <location>
        <position position="355"/>
    </location>
</feature>
<dbReference type="UniPathway" id="UPA00059">
    <property type="reaction ID" value="UER00104"/>
</dbReference>
<dbReference type="InterPro" id="IPR021131">
    <property type="entry name" value="Ribosomal_uL15/eL18"/>
</dbReference>
<evidence type="ECO:0000313" key="14">
    <source>
        <dbReference type="EMBL" id="KRZ59934.1"/>
    </source>
</evidence>
<protein>
    <recommendedName>
        <fullName evidence="6">isopentenyl-diphosphate Delta-isomerase</fullName>
        <ecNumber evidence="6">5.3.3.2</ecNumber>
    </recommendedName>
    <alternativeName>
        <fullName evidence="11">60S ribosomal protein L27a</fullName>
    </alternativeName>
</protein>
<keyword evidence="10 12" id="KW-0687">Ribonucleoprotein</keyword>
<evidence type="ECO:0000256" key="10">
    <source>
        <dbReference type="ARBA" id="ARBA00023274"/>
    </source>
</evidence>
<evidence type="ECO:0000256" key="5">
    <source>
        <dbReference type="ARBA" id="ARBA00007579"/>
    </source>
</evidence>
<reference evidence="14 15" key="1">
    <citation type="submission" date="2015-05" db="EMBL/GenBank/DDBJ databases">
        <title>Evolution of Trichinella species and genotypes.</title>
        <authorList>
            <person name="Korhonen P.K."/>
            <person name="Edoardo P."/>
            <person name="Giuseppe L.R."/>
            <person name="Gasser R.B."/>
        </authorList>
    </citation>
    <scope>NUCLEOTIDE SEQUENCE [LARGE SCALE GENOMIC DNA]</scope>
    <source>
        <strain evidence="14">ISS10</strain>
    </source>
</reference>
<dbReference type="SUPFAM" id="SSF55811">
    <property type="entry name" value="Nudix"/>
    <property type="match status" value="1"/>
</dbReference>
<dbReference type="Gene3D" id="3.90.79.10">
    <property type="entry name" value="Nucleoside Triphosphate Pyrophosphohydrolase"/>
    <property type="match status" value="1"/>
</dbReference>
<evidence type="ECO:0000256" key="3">
    <source>
        <dbReference type="ARBA" id="ARBA00004826"/>
    </source>
</evidence>
<dbReference type="PROSITE" id="PS51462">
    <property type="entry name" value="NUDIX"/>
    <property type="match status" value="1"/>
</dbReference>
<organism evidence="14 15">
    <name type="scientific">Trichinella nativa</name>
    <dbReference type="NCBI Taxonomy" id="6335"/>
    <lineage>
        <taxon>Eukaryota</taxon>
        <taxon>Metazoa</taxon>
        <taxon>Ecdysozoa</taxon>
        <taxon>Nematoda</taxon>
        <taxon>Enoplea</taxon>
        <taxon>Dorylaimia</taxon>
        <taxon>Trichinellida</taxon>
        <taxon>Trichinellidae</taxon>
        <taxon>Trichinella</taxon>
    </lineage>
</organism>
<comment type="function">
    <text evidence="2">Catalyzes the 1,3-allylic rearrangement of the homoallylic substrate isopentenyl (IPP) to its highly electrophilic allylic isomer, dimethylallyl diphosphate (DMAPP).</text>
</comment>
<evidence type="ECO:0000256" key="7">
    <source>
        <dbReference type="ARBA" id="ARBA00022980"/>
    </source>
</evidence>
<evidence type="ECO:0000256" key="4">
    <source>
        <dbReference type="ARBA" id="ARBA00007320"/>
    </source>
</evidence>
<dbReference type="Proteomes" id="UP000054721">
    <property type="component" value="Unassembled WGS sequence"/>
</dbReference>
<dbReference type="OrthoDB" id="510307at2759"/>
<dbReference type="PROSITE" id="PS00475">
    <property type="entry name" value="RIBOSOMAL_L15"/>
    <property type="match status" value="1"/>
</dbReference>
<dbReference type="PANTHER" id="PTHR10885">
    <property type="entry name" value="ISOPENTENYL-DIPHOSPHATE DELTA-ISOMERASE"/>
    <property type="match status" value="1"/>
</dbReference>
<dbReference type="Pfam" id="PF00828">
    <property type="entry name" value="Ribosomal_L27A"/>
    <property type="match status" value="1"/>
</dbReference>
<proteinExistence type="inferred from homology"/>
<dbReference type="GO" id="GO:0003735">
    <property type="term" value="F:structural constituent of ribosome"/>
    <property type="evidence" value="ECO:0007669"/>
    <property type="project" value="InterPro"/>
</dbReference>
<dbReference type="FunFam" id="3.100.10.10:FF:000002">
    <property type="entry name" value="60S ribosomal protein L27a"/>
    <property type="match status" value="1"/>
</dbReference>
<comment type="catalytic activity">
    <reaction evidence="1">
        <text>isopentenyl diphosphate = dimethylallyl diphosphate</text>
        <dbReference type="Rhea" id="RHEA:23284"/>
        <dbReference type="ChEBI" id="CHEBI:57623"/>
        <dbReference type="ChEBI" id="CHEBI:128769"/>
        <dbReference type="EC" id="5.3.3.2"/>
    </reaction>
</comment>
<feature type="domain" description="Nudix hydrolase" evidence="13">
    <location>
        <begin position="62"/>
        <end position="213"/>
    </location>
</feature>
<name>A0A0V1LLJ0_9BILA</name>
<accession>A0A0V1LLJ0</accession>
<dbReference type="AlphaFoldDB" id="A0A0V1LLJ0"/>
<keyword evidence="7 12" id="KW-0689">Ribosomal protein</keyword>
<dbReference type="STRING" id="6335.A0A0V1LLJ0"/>
<evidence type="ECO:0000256" key="2">
    <source>
        <dbReference type="ARBA" id="ARBA00003951"/>
    </source>
</evidence>
<dbReference type="GO" id="GO:0005737">
    <property type="term" value="C:cytoplasm"/>
    <property type="evidence" value="ECO:0007669"/>
    <property type="project" value="TreeGrafter"/>
</dbReference>
<dbReference type="InterPro" id="IPR015797">
    <property type="entry name" value="NUDIX_hydrolase-like_dom_sf"/>
</dbReference>
<dbReference type="Gene3D" id="3.100.10.10">
    <property type="match status" value="1"/>
</dbReference>
<evidence type="ECO:0000256" key="12">
    <source>
        <dbReference type="RuleBase" id="RU003888"/>
    </source>
</evidence>
<comment type="similarity">
    <text evidence="5">Belongs to the IPP isomerase type 1 family.</text>
</comment>
<dbReference type="EC" id="5.3.3.2" evidence="6"/>
<dbReference type="EMBL" id="JYDW01000035">
    <property type="protein sequence ID" value="KRZ59934.1"/>
    <property type="molecule type" value="Genomic_DNA"/>
</dbReference>